<dbReference type="InterPro" id="IPR003593">
    <property type="entry name" value="AAA+_ATPase"/>
</dbReference>
<keyword evidence="6" id="KW-1185">Reference proteome</keyword>
<dbReference type="InterPro" id="IPR032781">
    <property type="entry name" value="ABC_tran_Xtn"/>
</dbReference>
<dbReference type="GO" id="GO:0005524">
    <property type="term" value="F:ATP binding"/>
    <property type="evidence" value="ECO:0007669"/>
    <property type="project" value="UniProtKB-KW"/>
</dbReference>
<accession>A0A3N0E509</accession>
<dbReference type="AlphaFoldDB" id="A0A3N0E509"/>
<dbReference type="PANTHER" id="PTHR42855">
    <property type="entry name" value="ABC TRANSPORTER ATP-BINDING SUBUNIT"/>
    <property type="match status" value="1"/>
</dbReference>
<gene>
    <name evidence="5" type="ORF">EFW17_17995</name>
</gene>
<evidence type="ECO:0000313" key="6">
    <source>
        <dbReference type="Proteomes" id="UP000269198"/>
    </source>
</evidence>
<proteinExistence type="predicted"/>
<feature type="region of interest" description="Disordered" evidence="3">
    <location>
        <begin position="574"/>
        <end position="594"/>
    </location>
</feature>
<sequence>MNLVNIAGVSLAYGPLVLLRDVSLGVDEGDRIGVVGRNGGGKSTLVSVLSAFTEPDSGRVIHTRGLRVGFLRQDDSYPEGSVADYVLGGRAEHEWAGDARVRDVLRGLLSGWDLTTSMASLSGGERRRAALARLLVEPHDLIVLDEPTNHLDIEGITWLAGHLNRRKEALVVVTHDRWFLDATTNRTWEVVDGRVERYEGGYAAYVLAKAERERLAAASEERRQNLMRKELAWLRRGAPARTSKPKFRVEAANALIANEPPPRDTVELVRFASSRLGKTVVDLEDVWLKAGEQTLLENLTWQLGPGDRVGLVGVNGSGKSTLLRALAKEREPDAGSVRHGKTVNLVHLSQGLDELDPRRRPLEAVEEVRNHVTIGKKEYSASQMLERFGFRGERQWTPIGELSGGERRRLQLLRLLMTEPNVMLLDEPTNDLDIETLTELEDLLDGWPGSLVLVTHDRYFLERVTDHVMALMGDGSLSLLPGGVDEYLSRRASADDTGDVPVSDGGGSSEGATRSAAPSGLSAAEQRKLRKEMQRLERQLDRVESRERELHELMAAAAGDYTRLAELDGELKSLQTEKDTLERDWLSAAERLGD</sequence>
<dbReference type="SUPFAM" id="SSF52540">
    <property type="entry name" value="P-loop containing nucleoside triphosphate hydrolases"/>
    <property type="match status" value="2"/>
</dbReference>
<dbReference type="Proteomes" id="UP000269198">
    <property type="component" value="Unassembled WGS sequence"/>
</dbReference>
<keyword evidence="1" id="KW-0547">Nucleotide-binding</keyword>
<dbReference type="PANTHER" id="PTHR42855:SF1">
    <property type="entry name" value="ABC TRANSPORTER DOMAIN-CONTAINING PROTEIN"/>
    <property type="match status" value="1"/>
</dbReference>
<dbReference type="InterPro" id="IPR017871">
    <property type="entry name" value="ABC_transporter-like_CS"/>
</dbReference>
<feature type="domain" description="ABC transporter" evidence="4">
    <location>
        <begin position="281"/>
        <end position="500"/>
    </location>
</feature>
<dbReference type="RefSeq" id="WP_123202583.1">
    <property type="nucleotide sequence ID" value="NZ_RJMB01000020.1"/>
</dbReference>
<dbReference type="PROSITE" id="PS00211">
    <property type="entry name" value="ABC_TRANSPORTER_1"/>
    <property type="match status" value="2"/>
</dbReference>
<dbReference type="InterPro" id="IPR051309">
    <property type="entry name" value="ABCF_ATPase"/>
</dbReference>
<feature type="domain" description="ABC transporter" evidence="4">
    <location>
        <begin position="1"/>
        <end position="217"/>
    </location>
</feature>
<organism evidence="5 6">
    <name type="scientific">Halostreptopolyspora alba</name>
    <dbReference type="NCBI Taxonomy" id="2487137"/>
    <lineage>
        <taxon>Bacteria</taxon>
        <taxon>Bacillati</taxon>
        <taxon>Actinomycetota</taxon>
        <taxon>Actinomycetes</taxon>
        <taxon>Streptosporangiales</taxon>
        <taxon>Nocardiopsidaceae</taxon>
        <taxon>Halostreptopolyspora</taxon>
    </lineage>
</organism>
<dbReference type="PROSITE" id="PS50893">
    <property type="entry name" value="ABC_TRANSPORTER_2"/>
    <property type="match status" value="2"/>
</dbReference>
<protein>
    <submittedName>
        <fullName evidence="5">ABC transporter ATP-binding protein</fullName>
    </submittedName>
</protein>
<dbReference type="Gene3D" id="3.40.50.300">
    <property type="entry name" value="P-loop containing nucleotide triphosphate hydrolases"/>
    <property type="match status" value="2"/>
</dbReference>
<evidence type="ECO:0000259" key="4">
    <source>
        <dbReference type="PROSITE" id="PS50893"/>
    </source>
</evidence>
<evidence type="ECO:0000256" key="2">
    <source>
        <dbReference type="ARBA" id="ARBA00022840"/>
    </source>
</evidence>
<name>A0A3N0E509_9ACTN</name>
<evidence type="ECO:0000313" key="5">
    <source>
        <dbReference type="EMBL" id="RNL82849.1"/>
    </source>
</evidence>
<dbReference type="EMBL" id="RJMB01000020">
    <property type="protein sequence ID" value="RNL82849.1"/>
    <property type="molecule type" value="Genomic_DNA"/>
</dbReference>
<comment type="caution">
    <text evidence="5">The sequence shown here is derived from an EMBL/GenBank/DDBJ whole genome shotgun (WGS) entry which is preliminary data.</text>
</comment>
<dbReference type="CDD" id="cd03221">
    <property type="entry name" value="ABCF_EF-3"/>
    <property type="match status" value="2"/>
</dbReference>
<dbReference type="InterPro" id="IPR003439">
    <property type="entry name" value="ABC_transporter-like_ATP-bd"/>
</dbReference>
<evidence type="ECO:0000256" key="1">
    <source>
        <dbReference type="ARBA" id="ARBA00022741"/>
    </source>
</evidence>
<keyword evidence="2 5" id="KW-0067">ATP-binding</keyword>
<dbReference type="SMART" id="SM00382">
    <property type="entry name" value="AAA"/>
    <property type="match status" value="2"/>
</dbReference>
<evidence type="ECO:0000256" key="3">
    <source>
        <dbReference type="SAM" id="MobiDB-lite"/>
    </source>
</evidence>
<feature type="region of interest" description="Disordered" evidence="3">
    <location>
        <begin position="491"/>
        <end position="527"/>
    </location>
</feature>
<dbReference type="Pfam" id="PF00005">
    <property type="entry name" value="ABC_tran"/>
    <property type="match status" value="2"/>
</dbReference>
<reference evidence="5 6" key="1">
    <citation type="submission" date="2018-11" db="EMBL/GenBank/DDBJ databases">
        <title>The genome draft of YIM 96095.</title>
        <authorList>
            <person name="Tang S.-K."/>
            <person name="Chunyu W.-X."/>
            <person name="Feng Y.-Z."/>
        </authorList>
    </citation>
    <scope>NUCLEOTIDE SEQUENCE [LARGE SCALE GENOMIC DNA]</scope>
    <source>
        <strain evidence="5 6">YIM 96095</strain>
    </source>
</reference>
<dbReference type="Pfam" id="PF12848">
    <property type="entry name" value="ABC_tran_Xtn"/>
    <property type="match status" value="1"/>
</dbReference>
<dbReference type="GO" id="GO:0016887">
    <property type="term" value="F:ATP hydrolysis activity"/>
    <property type="evidence" value="ECO:0007669"/>
    <property type="project" value="InterPro"/>
</dbReference>
<dbReference type="InterPro" id="IPR027417">
    <property type="entry name" value="P-loop_NTPase"/>
</dbReference>
<dbReference type="OrthoDB" id="3207002at2"/>